<dbReference type="InterPro" id="IPR009057">
    <property type="entry name" value="Homeodomain-like_sf"/>
</dbReference>
<protein>
    <submittedName>
        <fullName evidence="2">Transposase</fullName>
    </submittedName>
</protein>
<name>A0A4U9D044_RAOTE</name>
<dbReference type="Pfam" id="PF01527">
    <property type="entry name" value="HTH_Tnp_1"/>
    <property type="match status" value="1"/>
</dbReference>
<evidence type="ECO:0000256" key="1">
    <source>
        <dbReference type="ARBA" id="ARBA00009964"/>
    </source>
</evidence>
<dbReference type="Proteomes" id="UP000339249">
    <property type="component" value="Unassembled WGS sequence"/>
</dbReference>
<accession>A0A4U9D044</accession>
<dbReference type="PANTHER" id="PTHR33609">
    <property type="entry name" value="LOW CALCIUM RESPONSE LOCUS PROTEIN S"/>
    <property type="match status" value="1"/>
</dbReference>
<dbReference type="AlphaFoldDB" id="A0A4U9D044"/>
<dbReference type="InterPro" id="IPR002514">
    <property type="entry name" value="Transposase_8"/>
</dbReference>
<organism evidence="2 3">
    <name type="scientific">Raoultella terrigena</name>
    <name type="common">Klebsiella terrigena</name>
    <dbReference type="NCBI Taxonomy" id="577"/>
    <lineage>
        <taxon>Bacteria</taxon>
        <taxon>Pseudomonadati</taxon>
        <taxon>Pseudomonadota</taxon>
        <taxon>Gammaproteobacteria</taxon>
        <taxon>Enterobacterales</taxon>
        <taxon>Enterobacteriaceae</taxon>
        <taxon>Klebsiella/Raoultella group</taxon>
        <taxon>Raoultella</taxon>
    </lineage>
</organism>
<evidence type="ECO:0000313" key="3">
    <source>
        <dbReference type="Proteomes" id="UP000339249"/>
    </source>
</evidence>
<gene>
    <name evidence="2" type="ORF">NCTC9185_00858</name>
</gene>
<dbReference type="EMBL" id="CABDVU010000001">
    <property type="protein sequence ID" value="VTN08975.1"/>
    <property type="molecule type" value="Genomic_DNA"/>
</dbReference>
<dbReference type="InterPro" id="IPR052546">
    <property type="entry name" value="Transposase_8_domain"/>
</dbReference>
<dbReference type="GO" id="GO:0003677">
    <property type="term" value="F:DNA binding"/>
    <property type="evidence" value="ECO:0007669"/>
    <property type="project" value="InterPro"/>
</dbReference>
<evidence type="ECO:0000313" key="2">
    <source>
        <dbReference type="EMBL" id="VTN08975.1"/>
    </source>
</evidence>
<reference evidence="2 3" key="1">
    <citation type="submission" date="2019-04" db="EMBL/GenBank/DDBJ databases">
        <authorList>
            <consortium name="Pathogen Informatics"/>
        </authorList>
    </citation>
    <scope>NUCLEOTIDE SEQUENCE [LARGE SCALE GENOMIC DNA]</scope>
    <source>
        <strain evidence="2 3">NCTC9185</strain>
    </source>
</reference>
<dbReference type="PANTHER" id="PTHR33609:SF1">
    <property type="entry name" value="TRANSPOSASE"/>
    <property type="match status" value="1"/>
</dbReference>
<sequence length="113" mass="13144">MKKPRFTEEQIVFVLKQAELGTSVPDVCRKLGITDATFYILRKKYGGIYPSELKHMHQLEEENVCCCQLMCQLECKKHNGRRSVQWDKSIVIIWTIQTKVFSQKDASNLIPII</sequence>
<dbReference type="GO" id="GO:0004803">
    <property type="term" value="F:transposase activity"/>
    <property type="evidence" value="ECO:0007669"/>
    <property type="project" value="InterPro"/>
</dbReference>
<dbReference type="SUPFAM" id="SSF46689">
    <property type="entry name" value="Homeodomain-like"/>
    <property type="match status" value="1"/>
</dbReference>
<proteinExistence type="inferred from homology"/>
<dbReference type="GO" id="GO:0006313">
    <property type="term" value="P:DNA transposition"/>
    <property type="evidence" value="ECO:0007669"/>
    <property type="project" value="InterPro"/>
</dbReference>
<comment type="similarity">
    <text evidence="1">Belongs to the transposase 8 family.</text>
</comment>